<name>A0A151N9K0_ALLMI</name>
<protein>
    <submittedName>
        <fullName evidence="5">Methyltransferase</fullName>
    </submittedName>
</protein>
<evidence type="ECO:0000313" key="5">
    <source>
        <dbReference type="EMBL" id="KYO33500.1"/>
    </source>
</evidence>
<dbReference type="eggNOG" id="KOG3010">
    <property type="taxonomic scope" value="Eukaryota"/>
</dbReference>
<dbReference type="Proteomes" id="UP000050525">
    <property type="component" value="Unassembled WGS sequence"/>
</dbReference>
<comment type="similarity">
    <text evidence="1">Belongs to the methyltransferase superfamily.</text>
</comment>
<comment type="caution">
    <text evidence="5">The sequence shown here is derived from an EMBL/GenBank/DDBJ whole genome shotgun (WGS) entry which is preliminary data.</text>
</comment>
<dbReference type="Gene3D" id="3.40.50.150">
    <property type="entry name" value="Vaccinia Virus protein VP39"/>
    <property type="match status" value="1"/>
</dbReference>
<dbReference type="InterPro" id="IPR051052">
    <property type="entry name" value="Diverse_substrate_MTase"/>
</dbReference>
<evidence type="ECO:0000256" key="1">
    <source>
        <dbReference type="ARBA" id="ARBA00008361"/>
    </source>
</evidence>
<dbReference type="STRING" id="8496.A0A151N9K0"/>
<dbReference type="GO" id="GO:0008757">
    <property type="term" value="F:S-adenosylmethionine-dependent methyltransferase activity"/>
    <property type="evidence" value="ECO:0007669"/>
    <property type="project" value="InterPro"/>
</dbReference>
<proteinExistence type="inferred from homology"/>
<keyword evidence="6" id="KW-1185">Reference proteome</keyword>
<evidence type="ECO:0000259" key="4">
    <source>
        <dbReference type="Pfam" id="PF08241"/>
    </source>
</evidence>
<dbReference type="InterPro" id="IPR013216">
    <property type="entry name" value="Methyltransf_11"/>
</dbReference>
<reference evidence="5 6" key="1">
    <citation type="journal article" date="2012" name="Genome Biol.">
        <title>Sequencing three crocodilian genomes to illuminate the evolution of archosaurs and amniotes.</title>
        <authorList>
            <person name="St John J.A."/>
            <person name="Braun E.L."/>
            <person name="Isberg S.R."/>
            <person name="Miles L.G."/>
            <person name="Chong A.Y."/>
            <person name="Gongora J."/>
            <person name="Dalzell P."/>
            <person name="Moran C."/>
            <person name="Bed'hom B."/>
            <person name="Abzhanov A."/>
            <person name="Burgess S.C."/>
            <person name="Cooksey A.M."/>
            <person name="Castoe T.A."/>
            <person name="Crawford N.G."/>
            <person name="Densmore L.D."/>
            <person name="Drew J.C."/>
            <person name="Edwards S.V."/>
            <person name="Faircloth B.C."/>
            <person name="Fujita M.K."/>
            <person name="Greenwold M.J."/>
            <person name="Hoffmann F.G."/>
            <person name="Howard J.M."/>
            <person name="Iguchi T."/>
            <person name="Janes D.E."/>
            <person name="Khan S.Y."/>
            <person name="Kohno S."/>
            <person name="de Koning A.J."/>
            <person name="Lance S.L."/>
            <person name="McCarthy F.M."/>
            <person name="McCormack J.E."/>
            <person name="Merchant M.E."/>
            <person name="Peterson D.G."/>
            <person name="Pollock D.D."/>
            <person name="Pourmand N."/>
            <person name="Raney B.J."/>
            <person name="Roessler K.A."/>
            <person name="Sanford J.R."/>
            <person name="Sawyer R.H."/>
            <person name="Schmidt C.J."/>
            <person name="Triplett E.W."/>
            <person name="Tuberville T.D."/>
            <person name="Venegas-Anaya M."/>
            <person name="Howard J.T."/>
            <person name="Jarvis E.D."/>
            <person name="Guillette L.J.Jr."/>
            <person name="Glenn T.C."/>
            <person name="Green R.E."/>
            <person name="Ray D.A."/>
        </authorList>
    </citation>
    <scope>NUCLEOTIDE SEQUENCE [LARGE SCALE GENOMIC DNA]</scope>
    <source>
        <strain evidence="5">KSC_2009_1</strain>
    </source>
</reference>
<evidence type="ECO:0000256" key="3">
    <source>
        <dbReference type="ARBA" id="ARBA00022679"/>
    </source>
</evidence>
<dbReference type="AlphaFoldDB" id="A0A151N9K0"/>
<evidence type="ECO:0000313" key="6">
    <source>
        <dbReference type="Proteomes" id="UP000050525"/>
    </source>
</evidence>
<keyword evidence="2 5" id="KW-0489">Methyltransferase</keyword>
<evidence type="ECO:0000256" key="2">
    <source>
        <dbReference type="ARBA" id="ARBA00022603"/>
    </source>
</evidence>
<accession>A0A151N9K0</accession>
<feature type="domain" description="Methyltransferase type 11" evidence="4">
    <location>
        <begin position="46"/>
        <end position="138"/>
    </location>
</feature>
<dbReference type="GO" id="GO:0032259">
    <property type="term" value="P:methylation"/>
    <property type="evidence" value="ECO:0007669"/>
    <property type="project" value="UniProtKB-KW"/>
</dbReference>
<dbReference type="Pfam" id="PF08241">
    <property type="entry name" value="Methyltransf_11"/>
    <property type="match status" value="1"/>
</dbReference>
<gene>
    <name evidence="5" type="ORF">Y1Q_0008688</name>
</gene>
<dbReference type="InterPro" id="IPR029063">
    <property type="entry name" value="SAM-dependent_MTases_sf"/>
</dbReference>
<dbReference type="OrthoDB" id="506498at2759"/>
<dbReference type="SUPFAM" id="SSF53335">
    <property type="entry name" value="S-adenosyl-L-methionine-dependent methyltransferases"/>
    <property type="match status" value="1"/>
</dbReference>
<organism evidence="5 6">
    <name type="scientific">Alligator mississippiensis</name>
    <name type="common">American alligator</name>
    <dbReference type="NCBI Taxonomy" id="8496"/>
    <lineage>
        <taxon>Eukaryota</taxon>
        <taxon>Metazoa</taxon>
        <taxon>Chordata</taxon>
        <taxon>Craniata</taxon>
        <taxon>Vertebrata</taxon>
        <taxon>Euteleostomi</taxon>
        <taxon>Archelosauria</taxon>
        <taxon>Archosauria</taxon>
        <taxon>Crocodylia</taxon>
        <taxon>Alligatoridae</taxon>
        <taxon>Alligatorinae</taxon>
        <taxon>Alligator</taxon>
    </lineage>
</organism>
<sequence length="271" mass="30528">MAASLFEGKAHAASYQRYRLAPPPELQRLLLAYLRDKRASPVQLAVDIGCGSGQGTQVLAAHFEKVIGIDISEAQIEEAKQANSLLNVSYCVSSAEQLPFEDGSVDLITAFVAAHWFDLEIFMKEVDRVLRPDGCVAFSTYTSDVRLQYKDCSEKLTEIFSEAVERLSKYRDERVHRVLDGYKEIYASLPFKDKKRVTDIFGKLSVSVADVIGYFQTFSMYQTFLRSDPERAKALLLEMEQRFLETMGVSSNETQVELWISNVCVLGHKGP</sequence>
<dbReference type="FunFam" id="3.40.50.150:FF:000370">
    <property type="entry name" value="Si:ch211-93g23.2"/>
    <property type="match status" value="1"/>
</dbReference>
<dbReference type="PANTHER" id="PTHR44942:SF4">
    <property type="entry name" value="METHYLTRANSFERASE TYPE 11 DOMAIN-CONTAINING PROTEIN"/>
    <property type="match status" value="1"/>
</dbReference>
<dbReference type="PANTHER" id="PTHR44942">
    <property type="entry name" value="METHYLTRANSF_11 DOMAIN-CONTAINING PROTEIN"/>
    <property type="match status" value="1"/>
</dbReference>
<keyword evidence="3" id="KW-0808">Transferase</keyword>
<dbReference type="KEGG" id="amj:102569370"/>
<dbReference type="EMBL" id="AKHW03003682">
    <property type="protein sequence ID" value="KYO33500.1"/>
    <property type="molecule type" value="Genomic_DNA"/>
</dbReference>
<dbReference type="CDD" id="cd02440">
    <property type="entry name" value="AdoMet_MTases"/>
    <property type="match status" value="1"/>
</dbReference>